<dbReference type="GO" id="GO:0043001">
    <property type="term" value="P:Golgi to plasma membrane protein transport"/>
    <property type="evidence" value="ECO:0007669"/>
    <property type="project" value="TreeGrafter"/>
</dbReference>
<organism evidence="5 6">
    <name type="scientific">Streptomyces qinglanensis</name>
    <dbReference type="NCBI Taxonomy" id="943816"/>
    <lineage>
        <taxon>Bacteria</taxon>
        <taxon>Bacillati</taxon>
        <taxon>Actinomycetota</taxon>
        <taxon>Actinomycetes</taxon>
        <taxon>Kitasatosporales</taxon>
        <taxon>Streptomycetaceae</taxon>
        <taxon>Streptomyces</taxon>
    </lineage>
</organism>
<comment type="caution">
    <text evidence="5">The sequence shown here is derived from an EMBL/GenBank/DDBJ whole genome shotgun (WGS) entry which is preliminary data.</text>
</comment>
<keyword evidence="2" id="KW-0333">Golgi apparatus</keyword>
<dbReference type="AlphaFoldDB" id="A0A1E7KC81"/>
<accession>A0A1E7KC81</accession>
<dbReference type="GO" id="GO:0048194">
    <property type="term" value="P:Golgi vesicle budding"/>
    <property type="evidence" value="ECO:0007669"/>
    <property type="project" value="TreeGrafter"/>
</dbReference>
<evidence type="ECO:0000256" key="1">
    <source>
        <dbReference type="ARBA" id="ARBA00004255"/>
    </source>
</evidence>
<evidence type="ECO:0000313" key="5">
    <source>
        <dbReference type="EMBL" id="OEV01437.1"/>
    </source>
</evidence>
<evidence type="ECO:0000256" key="3">
    <source>
        <dbReference type="ARBA" id="ARBA00023121"/>
    </source>
</evidence>
<dbReference type="GO" id="GO:0007030">
    <property type="term" value="P:Golgi organization"/>
    <property type="evidence" value="ECO:0007669"/>
    <property type="project" value="TreeGrafter"/>
</dbReference>
<dbReference type="GO" id="GO:0006890">
    <property type="term" value="P:retrograde vesicle-mediated transport, Golgi to endoplasmic reticulum"/>
    <property type="evidence" value="ECO:0007669"/>
    <property type="project" value="TreeGrafter"/>
</dbReference>
<evidence type="ECO:0000256" key="4">
    <source>
        <dbReference type="ARBA" id="ARBA00023136"/>
    </source>
</evidence>
<dbReference type="GO" id="GO:0070273">
    <property type="term" value="F:phosphatidylinositol-4-phosphate binding"/>
    <property type="evidence" value="ECO:0007669"/>
    <property type="project" value="InterPro"/>
</dbReference>
<name>A0A1E7KC81_9ACTN</name>
<dbReference type="Pfam" id="PF05719">
    <property type="entry name" value="GPP34"/>
    <property type="match status" value="1"/>
</dbReference>
<evidence type="ECO:0000313" key="6">
    <source>
        <dbReference type="Proteomes" id="UP000175829"/>
    </source>
</evidence>
<protein>
    <recommendedName>
        <fullName evidence="7">Golgi phosphoprotein 3 (GPP34)</fullName>
    </recommendedName>
</protein>
<sequence length="223" mass="23875">MAVTLGEEVALLALDDHSGAAKNRSAAGWAVAGGVLLDLTLAGRVAVVDERLTVTDPTPTGDALLDGRLVKIAEWSERDSKAKVGDWLGKDQPKALEAAVENLCARGVVTEHKHRTLGIFTTRRYPEVDGTAERELRHRLEDVVRYGAEPDERTTGLIALLHAAGLHTVAFPGVARKQVAPRMEAIAEGQWVAEDIRQAIQEMQAVLVAVMTATTAATTVATM</sequence>
<evidence type="ECO:0000256" key="2">
    <source>
        <dbReference type="ARBA" id="ARBA00023034"/>
    </source>
</evidence>
<dbReference type="InterPro" id="IPR038261">
    <property type="entry name" value="GPP34-like_sf"/>
</dbReference>
<reference evidence="5 6" key="1">
    <citation type="journal article" date="2016" name="Front. Microbiol.">
        <title>Comparative Genomics Analysis of Streptomyces Species Reveals Their Adaptation to the Marine Environment and Their Diversity at the Genomic Level.</title>
        <authorList>
            <person name="Tian X."/>
            <person name="Zhang Z."/>
            <person name="Yang T."/>
            <person name="Chen M."/>
            <person name="Li J."/>
            <person name="Chen F."/>
            <person name="Yang J."/>
            <person name="Li W."/>
            <person name="Zhang B."/>
            <person name="Zhang Z."/>
            <person name="Wu J."/>
            <person name="Zhang C."/>
            <person name="Long L."/>
            <person name="Xiao J."/>
        </authorList>
    </citation>
    <scope>NUCLEOTIDE SEQUENCE [LARGE SCALE GENOMIC DNA]</scope>
    <source>
        <strain evidence="5 6">SCSIO M10379</strain>
    </source>
</reference>
<dbReference type="PANTHER" id="PTHR12704">
    <property type="entry name" value="TRANS-GOLGI PROTEIN GMX33"/>
    <property type="match status" value="1"/>
</dbReference>
<evidence type="ECO:0008006" key="7">
    <source>
        <dbReference type="Google" id="ProtNLM"/>
    </source>
</evidence>
<dbReference type="RefSeq" id="WP_037706617.1">
    <property type="nucleotide sequence ID" value="NZ_LJGV01000022.1"/>
</dbReference>
<dbReference type="Gene3D" id="1.10.3630.10">
    <property type="entry name" value="yeast vps74-n-term truncation variant domain like"/>
    <property type="match status" value="1"/>
</dbReference>
<proteinExistence type="predicted"/>
<dbReference type="GO" id="GO:0012505">
    <property type="term" value="C:endomembrane system"/>
    <property type="evidence" value="ECO:0007669"/>
    <property type="project" value="UniProtKB-ARBA"/>
</dbReference>
<dbReference type="EMBL" id="LJGV01000022">
    <property type="protein sequence ID" value="OEV01437.1"/>
    <property type="molecule type" value="Genomic_DNA"/>
</dbReference>
<comment type="subcellular location">
    <subcellularLocation>
        <location evidence="1">Golgi apparatus membrane</location>
        <topology evidence="1">Peripheral membrane protein</topology>
        <orientation evidence="1">Cytoplasmic side</orientation>
    </subcellularLocation>
</comment>
<gene>
    <name evidence="5" type="ORF">AN217_20230</name>
</gene>
<dbReference type="PATRIC" id="fig|943816.4.peg.3565"/>
<dbReference type="PANTHER" id="PTHR12704:SF2">
    <property type="entry name" value="GOLGI PHOSPHOPROTEIN 3 HOMOLOG SAURON"/>
    <property type="match status" value="1"/>
</dbReference>
<dbReference type="Proteomes" id="UP000175829">
    <property type="component" value="Unassembled WGS sequence"/>
</dbReference>
<keyword evidence="4" id="KW-0472">Membrane</keyword>
<keyword evidence="3" id="KW-0446">Lipid-binding</keyword>
<dbReference type="GO" id="GO:0005829">
    <property type="term" value="C:cytosol"/>
    <property type="evidence" value="ECO:0007669"/>
    <property type="project" value="TreeGrafter"/>
</dbReference>
<dbReference type="InterPro" id="IPR008628">
    <property type="entry name" value="GPP34-like"/>
</dbReference>